<feature type="region of interest" description="Disordered" evidence="1">
    <location>
        <begin position="482"/>
        <end position="517"/>
    </location>
</feature>
<keyword evidence="2" id="KW-0472">Membrane</keyword>
<feature type="region of interest" description="Disordered" evidence="1">
    <location>
        <begin position="39"/>
        <end position="66"/>
    </location>
</feature>
<feature type="compositionally biased region" description="Acidic residues" evidence="1">
    <location>
        <begin position="455"/>
        <end position="465"/>
    </location>
</feature>
<feature type="region of interest" description="Disordered" evidence="1">
    <location>
        <begin position="1"/>
        <end position="23"/>
    </location>
</feature>
<evidence type="ECO:0000256" key="2">
    <source>
        <dbReference type="SAM" id="Phobius"/>
    </source>
</evidence>
<dbReference type="HOGENOM" id="CLU_016576_0_0_1"/>
<feature type="transmembrane region" description="Helical" evidence="2">
    <location>
        <begin position="82"/>
        <end position="102"/>
    </location>
</feature>
<dbReference type="PANTHER" id="PTHR42088:SF1">
    <property type="entry name" value="YALI0F10131P"/>
    <property type="match status" value="1"/>
</dbReference>
<keyword evidence="4" id="KW-1185">Reference proteome</keyword>
<feature type="region of interest" description="Disordered" evidence="1">
    <location>
        <begin position="401"/>
        <end position="465"/>
    </location>
</feature>
<keyword evidence="2" id="KW-1133">Transmembrane helix</keyword>
<dbReference type="GeneID" id="25305193"/>
<dbReference type="PANTHER" id="PTHR42088">
    <property type="entry name" value="YALI0F10131P"/>
    <property type="match status" value="1"/>
</dbReference>
<feature type="compositionally biased region" description="Polar residues" evidence="1">
    <location>
        <begin position="434"/>
        <end position="449"/>
    </location>
</feature>
<gene>
    <name evidence="3" type="ORF">Z517_05703</name>
</gene>
<evidence type="ECO:0000256" key="1">
    <source>
        <dbReference type="SAM" id="MobiDB-lite"/>
    </source>
</evidence>
<dbReference type="Proteomes" id="UP000053029">
    <property type="component" value="Unassembled WGS sequence"/>
</dbReference>
<name>A0A0D2DXZ0_9EURO</name>
<feature type="compositionally biased region" description="Low complexity" evidence="1">
    <location>
        <begin position="360"/>
        <end position="371"/>
    </location>
</feature>
<feature type="region of interest" description="Disordered" evidence="1">
    <location>
        <begin position="128"/>
        <end position="161"/>
    </location>
</feature>
<evidence type="ECO:0000313" key="4">
    <source>
        <dbReference type="Proteomes" id="UP000053029"/>
    </source>
</evidence>
<feature type="region of interest" description="Disordered" evidence="1">
    <location>
        <begin position="352"/>
        <end position="386"/>
    </location>
</feature>
<dbReference type="OrthoDB" id="5417135at2759"/>
<sequence length="771" mass="84518">MSSPILPENEPQILPRNPFARPGPIPDIRLEGLYLERPPSLVQRAESSSSSSSPATTTSCGPNDNSGACEKYYGSDGSSTTVPIVLAVVIPLAIALGILLYLQRRHVKKLRREDAEDKHKSLDFGLLEAKHNPGGKKKGRKNPEMSMAEDKETGGRRARGLSLDLDANNPYLLPPELHHSRESLHSLSRSITTGDDKYRATTFIPDDGSIRPPSSLRSPVDDSSSYTGSSSRRFPFDSRQNLLHNAQEPANVPPPSGNPIPAESAPGGHGPMPPVKANTLLPPTIPDPIRDSFVSTASSNGAVNSLRASNNYLGQFISGGGLFEEEQVKKEPISTVKEVRAESPVMQVQAPPPVVLKDAPPTFTPSTTSTSRGQNPVVPGITVNTPEERQARLPQLSFIDSQGNGQHAVNPKEDPLTALDTSTKTHQGSDTRSTEFSGPELSHNQTSQGQHQAQQEEDDYYDEYEAYGDHDQQYPEEHGYYDFEDYDDYTGYDPRRLTMGLRPLPPDDPSENPEQRANRIRSFYKEYFDDSKPQNPVQNMQYYDGAEGYHQDSHGPGAYPDGYYDQAAYYPPRGMSQNGAYGRHRATVSNGSYQSGPRAFSSASGRYGGYPRMPPPKNLPPPKALNLLPTPAKLKEDTFLPIDFAPPQKIHNQRSGTPDSLRGGLRPYSPAVRAHIPLASSFDDLAVIPSPHQLRKSSTFTALDFAPPSRLRVNDTGTETGSIRSNRSGISALHVHNIRTGAYRVSRIPKEVAGTRDELAAALKPQWDLNR</sequence>
<evidence type="ECO:0000313" key="3">
    <source>
        <dbReference type="EMBL" id="KIW82676.1"/>
    </source>
</evidence>
<dbReference type="VEuPathDB" id="FungiDB:Z517_05703"/>
<feature type="region of interest" description="Disordered" evidence="1">
    <location>
        <begin position="198"/>
        <end position="281"/>
    </location>
</feature>
<organism evidence="3 4">
    <name type="scientific">Fonsecaea pedrosoi CBS 271.37</name>
    <dbReference type="NCBI Taxonomy" id="1442368"/>
    <lineage>
        <taxon>Eukaryota</taxon>
        <taxon>Fungi</taxon>
        <taxon>Dikarya</taxon>
        <taxon>Ascomycota</taxon>
        <taxon>Pezizomycotina</taxon>
        <taxon>Eurotiomycetes</taxon>
        <taxon>Chaetothyriomycetidae</taxon>
        <taxon>Chaetothyriales</taxon>
        <taxon>Herpotrichiellaceae</taxon>
        <taxon>Fonsecaea</taxon>
    </lineage>
</organism>
<accession>A0A0D2DXZ0</accession>
<reference evidence="3 4" key="1">
    <citation type="submission" date="2015-01" db="EMBL/GenBank/DDBJ databases">
        <title>The Genome Sequence of Fonsecaea pedrosoi CBS 271.37.</title>
        <authorList>
            <consortium name="The Broad Institute Genomics Platform"/>
            <person name="Cuomo C."/>
            <person name="de Hoog S."/>
            <person name="Gorbushina A."/>
            <person name="Stielow B."/>
            <person name="Teixiera M."/>
            <person name="Abouelleil A."/>
            <person name="Chapman S.B."/>
            <person name="Priest M."/>
            <person name="Young S.K."/>
            <person name="Wortman J."/>
            <person name="Nusbaum C."/>
            <person name="Birren B."/>
        </authorList>
    </citation>
    <scope>NUCLEOTIDE SEQUENCE [LARGE SCALE GENOMIC DNA]</scope>
    <source>
        <strain evidence="3 4">CBS 271.37</strain>
    </source>
</reference>
<dbReference type="AlphaFoldDB" id="A0A0D2DXZ0"/>
<feature type="compositionally biased region" description="Low complexity" evidence="1">
    <location>
        <begin position="211"/>
        <end position="231"/>
    </location>
</feature>
<dbReference type="STRING" id="1442368.A0A0D2DXZ0"/>
<keyword evidence="2" id="KW-0812">Transmembrane</keyword>
<dbReference type="RefSeq" id="XP_013286484.1">
    <property type="nucleotide sequence ID" value="XM_013431030.1"/>
</dbReference>
<proteinExistence type="predicted"/>
<feature type="compositionally biased region" description="Polar residues" evidence="1">
    <location>
        <begin position="54"/>
        <end position="66"/>
    </location>
</feature>
<dbReference type="EMBL" id="KN846971">
    <property type="protein sequence ID" value="KIW82676.1"/>
    <property type="molecule type" value="Genomic_DNA"/>
</dbReference>
<protein>
    <submittedName>
        <fullName evidence="3">Uncharacterized protein</fullName>
    </submittedName>
</protein>